<evidence type="ECO:0000313" key="4">
    <source>
        <dbReference type="Proteomes" id="UP001597440"/>
    </source>
</evidence>
<feature type="chain" id="PRO_5046087477" evidence="1">
    <location>
        <begin position="27"/>
        <end position="219"/>
    </location>
</feature>
<accession>A0ABW5KZ04</accession>
<evidence type="ECO:0000256" key="1">
    <source>
        <dbReference type="SAM" id="SignalP"/>
    </source>
</evidence>
<name>A0ABW5KZ04_9SPHI</name>
<evidence type="ECO:0000313" key="3">
    <source>
        <dbReference type="EMBL" id="MFD2553748.1"/>
    </source>
</evidence>
<sequence length="219" mass="24481">MVNFTRAFLSIFLFCLALTSTYDVQAQGYYYGHEKNIRLGLTLNPNLGRLRYEKDQKGSTKLGFSYGLIADLGFAKNYYFSTGLLINTINSRVEPAYFSLDPNAPKVPKYRDISLKYVDIPLSIKLKSTANEYGRFYGQFGFTAGVKVSAKEQLEKENKQTTSADLFRLGLQIGGGAEWKIGNDMALLTGLTFNNGFTRAMKDGSPRTSFLALNFGLLF</sequence>
<dbReference type="RefSeq" id="WP_210355534.1">
    <property type="nucleotide sequence ID" value="NZ_JAEQMU010000005.1"/>
</dbReference>
<reference evidence="4" key="1">
    <citation type="journal article" date="2019" name="Int. J. Syst. Evol. Microbiol.">
        <title>The Global Catalogue of Microorganisms (GCM) 10K type strain sequencing project: providing services to taxonomists for standard genome sequencing and annotation.</title>
        <authorList>
            <consortium name="The Broad Institute Genomics Platform"/>
            <consortium name="The Broad Institute Genome Sequencing Center for Infectious Disease"/>
            <person name="Wu L."/>
            <person name="Ma J."/>
        </authorList>
    </citation>
    <scope>NUCLEOTIDE SEQUENCE [LARGE SCALE GENOMIC DNA]</scope>
    <source>
        <strain evidence="4">KCTC 52298</strain>
    </source>
</reference>
<dbReference type="Proteomes" id="UP001597440">
    <property type="component" value="Unassembled WGS sequence"/>
</dbReference>
<proteinExistence type="predicted"/>
<dbReference type="InterPro" id="IPR025665">
    <property type="entry name" value="Beta-barrel_OMP_2"/>
</dbReference>
<keyword evidence="1" id="KW-0732">Signal</keyword>
<organism evidence="3 4">
    <name type="scientific">Sphingobacterium tabacisoli</name>
    <dbReference type="NCBI Taxonomy" id="2044855"/>
    <lineage>
        <taxon>Bacteria</taxon>
        <taxon>Pseudomonadati</taxon>
        <taxon>Bacteroidota</taxon>
        <taxon>Sphingobacteriia</taxon>
        <taxon>Sphingobacteriales</taxon>
        <taxon>Sphingobacteriaceae</taxon>
        <taxon>Sphingobacterium</taxon>
    </lineage>
</organism>
<protein>
    <submittedName>
        <fullName evidence="3">Porin family protein</fullName>
    </submittedName>
</protein>
<keyword evidence="4" id="KW-1185">Reference proteome</keyword>
<feature type="signal peptide" evidence="1">
    <location>
        <begin position="1"/>
        <end position="26"/>
    </location>
</feature>
<comment type="caution">
    <text evidence="3">The sequence shown here is derived from an EMBL/GenBank/DDBJ whole genome shotgun (WGS) entry which is preliminary data.</text>
</comment>
<dbReference type="EMBL" id="JBHULD010000007">
    <property type="protein sequence ID" value="MFD2553748.1"/>
    <property type="molecule type" value="Genomic_DNA"/>
</dbReference>
<gene>
    <name evidence="3" type="ORF">ACFSQW_05065</name>
</gene>
<evidence type="ECO:0000259" key="2">
    <source>
        <dbReference type="Pfam" id="PF13568"/>
    </source>
</evidence>
<dbReference type="Pfam" id="PF13568">
    <property type="entry name" value="OMP_b-brl_2"/>
    <property type="match status" value="1"/>
</dbReference>
<feature type="domain" description="Outer membrane protein beta-barrel" evidence="2">
    <location>
        <begin position="34"/>
        <end position="198"/>
    </location>
</feature>